<dbReference type="EMBL" id="JASJOS010000011">
    <property type="protein sequence ID" value="MDJ1483427.1"/>
    <property type="molecule type" value="Genomic_DNA"/>
</dbReference>
<organism evidence="3 4">
    <name type="scientific">Xanthocytophaga flava</name>
    <dbReference type="NCBI Taxonomy" id="3048013"/>
    <lineage>
        <taxon>Bacteria</taxon>
        <taxon>Pseudomonadati</taxon>
        <taxon>Bacteroidota</taxon>
        <taxon>Cytophagia</taxon>
        <taxon>Cytophagales</taxon>
        <taxon>Rhodocytophagaceae</taxon>
        <taxon>Xanthocytophaga</taxon>
    </lineage>
</organism>
<dbReference type="GO" id="GO:0008441">
    <property type="term" value="F:3'(2'),5'-bisphosphate nucleotidase activity"/>
    <property type="evidence" value="ECO:0007669"/>
    <property type="project" value="UniProtKB-EC"/>
</dbReference>
<dbReference type="Pfam" id="PF01368">
    <property type="entry name" value="DHH"/>
    <property type="match status" value="1"/>
</dbReference>
<dbReference type="AlphaFoldDB" id="A0AAE3QQ49"/>
<dbReference type="RefSeq" id="WP_313983249.1">
    <property type="nucleotide sequence ID" value="NZ_JASJOS010000011.1"/>
</dbReference>
<evidence type="ECO:0000313" key="4">
    <source>
        <dbReference type="Proteomes" id="UP001241110"/>
    </source>
</evidence>
<evidence type="ECO:0000259" key="2">
    <source>
        <dbReference type="Pfam" id="PF02272"/>
    </source>
</evidence>
<dbReference type="EC" id="3.1.3.7" evidence="3"/>
<dbReference type="SUPFAM" id="SSF64182">
    <property type="entry name" value="DHH phosphoesterases"/>
    <property type="match status" value="1"/>
</dbReference>
<dbReference type="Proteomes" id="UP001241110">
    <property type="component" value="Unassembled WGS sequence"/>
</dbReference>
<proteinExistence type="predicted"/>
<dbReference type="Pfam" id="PF02272">
    <property type="entry name" value="DHHA1"/>
    <property type="match status" value="1"/>
</dbReference>
<dbReference type="InterPro" id="IPR051319">
    <property type="entry name" value="Oligoribo/pAp-PDE_c-di-AMP_PDE"/>
</dbReference>
<evidence type="ECO:0000313" key="3">
    <source>
        <dbReference type="EMBL" id="MDJ1483427.1"/>
    </source>
</evidence>
<protein>
    <submittedName>
        <fullName evidence="3">Bifunctional oligoribonuclease/PAP phosphatase NrnA</fullName>
        <ecNumber evidence="3">3.1.3.7</ecNumber>
    </submittedName>
</protein>
<feature type="domain" description="DHHA1" evidence="2">
    <location>
        <begin position="251"/>
        <end position="330"/>
    </location>
</feature>
<reference evidence="3" key="1">
    <citation type="submission" date="2023-05" db="EMBL/GenBank/DDBJ databases">
        <authorList>
            <person name="Zhang X."/>
        </authorList>
    </citation>
    <scope>NUCLEOTIDE SEQUENCE</scope>
    <source>
        <strain evidence="3">YF14B1</strain>
    </source>
</reference>
<dbReference type="GO" id="GO:0003676">
    <property type="term" value="F:nucleic acid binding"/>
    <property type="evidence" value="ECO:0007669"/>
    <property type="project" value="InterPro"/>
</dbReference>
<dbReference type="InterPro" id="IPR038763">
    <property type="entry name" value="DHH_sf"/>
</dbReference>
<feature type="domain" description="DDH" evidence="1">
    <location>
        <begin position="16"/>
        <end position="169"/>
    </location>
</feature>
<dbReference type="InterPro" id="IPR001667">
    <property type="entry name" value="DDH_dom"/>
</dbReference>
<dbReference type="PANTHER" id="PTHR47618">
    <property type="entry name" value="BIFUNCTIONAL OLIGORIBONUCLEASE AND PAP PHOSPHATASE NRNA"/>
    <property type="match status" value="1"/>
</dbReference>
<dbReference type="Gene3D" id="3.10.310.30">
    <property type="match status" value="1"/>
</dbReference>
<evidence type="ECO:0000259" key="1">
    <source>
        <dbReference type="Pfam" id="PF01368"/>
    </source>
</evidence>
<dbReference type="Gene3D" id="3.90.1640.10">
    <property type="entry name" value="inorganic pyrophosphatase (n-terminal core)"/>
    <property type="match status" value="1"/>
</dbReference>
<keyword evidence="3" id="KW-0378">Hydrolase</keyword>
<sequence length="340" mass="37889">MQNFEAFKELLSSPKRIAIITHPKPDADALGSSLGLGGYLKKKSHTVQVITPTDYPKFLQWMDGNEGVINFEAEGNAAKAEKIFQDADVIFCLDFPSLSRIGEIGEIVRRSPAKKVLIDHHLEPELFADYTLSKTSAAATCQLIYELITDLGDADKIDLSIAECLYAGIMTDTGSFRHSNTTKDVHLVCAALIDKGVEISKVNRLIYDTNTEERMRFLGFALKDKLVVLPEYRIAYFAISADELDKYHSQTGDTEGLVNYGLSIDNIVFSALFTEREGMIRISFRSVGKFSVNEFSRKYFNGGGHKNAAGGRSLVSLKDTIQKFLDVVPQYKQELFISDK</sequence>
<comment type="caution">
    <text evidence="3">The sequence shown here is derived from an EMBL/GenBank/DDBJ whole genome shotgun (WGS) entry which is preliminary data.</text>
</comment>
<dbReference type="InterPro" id="IPR003156">
    <property type="entry name" value="DHHA1_dom"/>
</dbReference>
<accession>A0AAE3QQ49</accession>
<name>A0AAE3QQ49_9BACT</name>
<dbReference type="PANTHER" id="PTHR47618:SF1">
    <property type="entry name" value="BIFUNCTIONAL OLIGORIBONUCLEASE AND PAP PHOSPHATASE NRNA"/>
    <property type="match status" value="1"/>
</dbReference>
<gene>
    <name evidence="3" type="ORF">QNI16_23205</name>
</gene>